<keyword evidence="2" id="KW-1133">Transmembrane helix</keyword>
<dbReference type="EnsemblMetazoa" id="XM_019993678.1">
    <property type="protein sequence ID" value="XP_019849237.1"/>
    <property type="gene ID" value="LOC109580472"/>
</dbReference>
<keyword evidence="5" id="KW-1185">Reference proteome</keyword>
<evidence type="ECO:0000313" key="4">
    <source>
        <dbReference type="EnsemblMetazoa" id="Aqu2.1.38528_001"/>
    </source>
</evidence>
<dbReference type="SMART" id="SM00252">
    <property type="entry name" value="SH2"/>
    <property type="match status" value="1"/>
</dbReference>
<evidence type="ECO:0000256" key="2">
    <source>
        <dbReference type="SAM" id="Phobius"/>
    </source>
</evidence>
<dbReference type="InterPro" id="IPR036860">
    <property type="entry name" value="SH2_dom_sf"/>
</dbReference>
<feature type="transmembrane region" description="Helical" evidence="2">
    <location>
        <begin position="248"/>
        <end position="280"/>
    </location>
</feature>
<dbReference type="PROSITE" id="PS50001">
    <property type="entry name" value="SH2"/>
    <property type="match status" value="1"/>
</dbReference>
<dbReference type="AlphaFoldDB" id="A0A1X7VEV3"/>
<dbReference type="InterPro" id="IPR000980">
    <property type="entry name" value="SH2"/>
</dbReference>
<keyword evidence="2" id="KW-0812">Transmembrane</keyword>
<gene>
    <name evidence="4" type="primary">109580472</name>
</gene>
<dbReference type="KEGG" id="aqu:109580472"/>
<reference evidence="5" key="1">
    <citation type="journal article" date="2010" name="Nature">
        <title>The Amphimedon queenslandica genome and the evolution of animal complexity.</title>
        <authorList>
            <person name="Srivastava M."/>
            <person name="Simakov O."/>
            <person name="Chapman J."/>
            <person name="Fahey B."/>
            <person name="Gauthier M.E."/>
            <person name="Mitros T."/>
            <person name="Richards G.S."/>
            <person name="Conaco C."/>
            <person name="Dacre M."/>
            <person name="Hellsten U."/>
            <person name="Larroux C."/>
            <person name="Putnam N.H."/>
            <person name="Stanke M."/>
            <person name="Adamska M."/>
            <person name="Darling A."/>
            <person name="Degnan S.M."/>
            <person name="Oakley T.H."/>
            <person name="Plachetzki D.C."/>
            <person name="Zhai Y."/>
            <person name="Adamski M."/>
            <person name="Calcino A."/>
            <person name="Cummins S.F."/>
            <person name="Goodstein D.M."/>
            <person name="Harris C."/>
            <person name="Jackson D.J."/>
            <person name="Leys S.P."/>
            <person name="Shu S."/>
            <person name="Woodcroft B.J."/>
            <person name="Vervoort M."/>
            <person name="Kosik K.S."/>
            <person name="Manning G."/>
            <person name="Degnan B.M."/>
            <person name="Rokhsar D.S."/>
        </authorList>
    </citation>
    <scope>NUCLEOTIDE SEQUENCE [LARGE SCALE GENOMIC DNA]</scope>
</reference>
<evidence type="ECO:0000313" key="5">
    <source>
        <dbReference type="Proteomes" id="UP000007879"/>
    </source>
</evidence>
<dbReference type="CDD" id="cd00173">
    <property type="entry name" value="SH2"/>
    <property type="match status" value="1"/>
</dbReference>
<reference evidence="4" key="2">
    <citation type="submission" date="2017-05" db="UniProtKB">
        <authorList>
            <consortium name="EnsemblMetazoa"/>
        </authorList>
    </citation>
    <scope>IDENTIFICATION</scope>
</reference>
<dbReference type="Gene3D" id="3.30.505.10">
    <property type="entry name" value="SH2 domain"/>
    <property type="match status" value="1"/>
</dbReference>
<dbReference type="Proteomes" id="UP000007879">
    <property type="component" value="Unassembled WGS sequence"/>
</dbReference>
<organism evidence="4">
    <name type="scientific">Amphimedon queenslandica</name>
    <name type="common">Sponge</name>
    <dbReference type="NCBI Taxonomy" id="400682"/>
    <lineage>
        <taxon>Eukaryota</taxon>
        <taxon>Metazoa</taxon>
        <taxon>Porifera</taxon>
        <taxon>Demospongiae</taxon>
        <taxon>Heteroscleromorpha</taxon>
        <taxon>Haplosclerida</taxon>
        <taxon>Niphatidae</taxon>
        <taxon>Amphimedon</taxon>
    </lineage>
</organism>
<keyword evidence="1" id="KW-0727">SH2 domain</keyword>
<evidence type="ECO:0000259" key="3">
    <source>
        <dbReference type="PROSITE" id="PS50001"/>
    </source>
</evidence>
<name>A0A1X7VEV3_AMPQE</name>
<sequence>MADQKEEEESENDLLRKQGWYLGEFSTEGAKDLLQNCTENNVFIVHKTPSDQYYLSARFSKENETIEHLQIRKNESNQYQLDGQLESFTSIVDAVNSFTLARDTVLTPALGKKQQLEFQFSTASLPPAYDEANRVLGPDIAPLPKIDSITPAVPVEAKEGRISPTGSFNGIRRYSDDDSYYYGGRRNRSSTPEYMNNPHWWRYKNKCICHPKNVYHCCCHRKTYWTGYREATSGKWYDCRGTGFLRCWLLVLMWCLVWPCVGIGCCVAGCILLCIFCCCYEDDD</sequence>
<proteinExistence type="predicted"/>
<dbReference type="EnsemblMetazoa" id="Aqu2.1.38528_001">
    <property type="protein sequence ID" value="Aqu2.1.38528_001"/>
    <property type="gene ID" value="Aqu2.1.38528"/>
</dbReference>
<dbReference type="InParanoid" id="A0A1X7VEV3"/>
<keyword evidence="2" id="KW-0472">Membrane</keyword>
<protein>
    <recommendedName>
        <fullName evidence="3">SH2 domain-containing protein</fullName>
    </recommendedName>
</protein>
<dbReference type="SUPFAM" id="SSF55550">
    <property type="entry name" value="SH2 domain"/>
    <property type="match status" value="1"/>
</dbReference>
<feature type="domain" description="SH2" evidence="3">
    <location>
        <begin position="20"/>
        <end position="120"/>
    </location>
</feature>
<dbReference type="Pfam" id="PF00017">
    <property type="entry name" value="SH2"/>
    <property type="match status" value="1"/>
</dbReference>
<evidence type="ECO:0000256" key="1">
    <source>
        <dbReference type="PROSITE-ProRule" id="PRU00191"/>
    </source>
</evidence>
<accession>A0A1X7VEV3</accession>